<name>A0AAV4VUX5_CAEEX</name>
<dbReference type="InterPro" id="IPR007175">
    <property type="entry name" value="Rpr2/Snm1/Rpp21"/>
</dbReference>
<gene>
    <name evidence="1" type="primary">AVEN_74980_1</name>
    <name evidence="1" type="ORF">CEXT_62681</name>
</gene>
<evidence type="ECO:0000313" key="2">
    <source>
        <dbReference type="Proteomes" id="UP001054945"/>
    </source>
</evidence>
<sequence>MDDPETQQTAQFLWTITNKLSTICPAASRFYMSNLKTLDKESKCNFKKEIKPSQHCKHCGSLWIPGNHKIRIQPVPRPNSHIKKTSEMGTRRVMETQHSAKKEAQEIYTCNSCKKTTTFPGLKKYSTKDKNISFSTPAPKIKLKKGDLNAGLFMKTPVDHLTKKTKSKLGKKSEILKATNFSEKMNSSEKGLKQNVISLSNKLLNMPNPQKEKRIAETHFKSRTRIQKQKKSLSSFLISL</sequence>
<reference evidence="1 2" key="1">
    <citation type="submission" date="2021-06" db="EMBL/GenBank/DDBJ databases">
        <title>Caerostris extrusa draft genome.</title>
        <authorList>
            <person name="Kono N."/>
            <person name="Arakawa K."/>
        </authorList>
    </citation>
    <scope>NUCLEOTIDE SEQUENCE [LARGE SCALE GENOMIC DNA]</scope>
</reference>
<dbReference type="Gene3D" id="6.20.50.20">
    <property type="match status" value="1"/>
</dbReference>
<accession>A0AAV4VUX5</accession>
<dbReference type="AlphaFoldDB" id="A0AAV4VUX5"/>
<keyword evidence="2" id="KW-1185">Reference proteome</keyword>
<dbReference type="EMBL" id="BPLR01015102">
    <property type="protein sequence ID" value="GIY73576.1"/>
    <property type="molecule type" value="Genomic_DNA"/>
</dbReference>
<dbReference type="Pfam" id="PF04032">
    <property type="entry name" value="Rpr2"/>
    <property type="match status" value="1"/>
</dbReference>
<comment type="caution">
    <text evidence="1">The sequence shown here is derived from an EMBL/GenBank/DDBJ whole genome shotgun (WGS) entry which is preliminary data.</text>
</comment>
<organism evidence="1 2">
    <name type="scientific">Caerostris extrusa</name>
    <name type="common">Bark spider</name>
    <name type="synonym">Caerostris bankana</name>
    <dbReference type="NCBI Taxonomy" id="172846"/>
    <lineage>
        <taxon>Eukaryota</taxon>
        <taxon>Metazoa</taxon>
        <taxon>Ecdysozoa</taxon>
        <taxon>Arthropoda</taxon>
        <taxon>Chelicerata</taxon>
        <taxon>Arachnida</taxon>
        <taxon>Araneae</taxon>
        <taxon>Araneomorphae</taxon>
        <taxon>Entelegynae</taxon>
        <taxon>Araneoidea</taxon>
        <taxon>Araneidae</taxon>
        <taxon>Caerostris</taxon>
    </lineage>
</organism>
<dbReference type="GO" id="GO:0006396">
    <property type="term" value="P:RNA processing"/>
    <property type="evidence" value="ECO:0007669"/>
    <property type="project" value="InterPro"/>
</dbReference>
<dbReference type="Proteomes" id="UP001054945">
    <property type="component" value="Unassembled WGS sequence"/>
</dbReference>
<protein>
    <submittedName>
        <fullName evidence="1">Uncharacterized protein</fullName>
    </submittedName>
</protein>
<evidence type="ECO:0000313" key="1">
    <source>
        <dbReference type="EMBL" id="GIY73576.1"/>
    </source>
</evidence>
<proteinExistence type="predicted"/>